<comment type="caution">
    <text evidence="2">The sequence shown here is derived from an EMBL/GenBank/DDBJ whole genome shotgun (WGS) entry which is preliminary data.</text>
</comment>
<proteinExistence type="predicted"/>
<evidence type="ECO:0000256" key="1">
    <source>
        <dbReference type="SAM" id="MobiDB-lite"/>
    </source>
</evidence>
<protein>
    <submittedName>
        <fullName evidence="2">Uncharacterized protein</fullName>
    </submittedName>
</protein>
<dbReference type="EMBL" id="BJYU01000092">
    <property type="protein sequence ID" value="GEO17188.1"/>
    <property type="molecule type" value="Genomic_DNA"/>
</dbReference>
<feature type="region of interest" description="Disordered" evidence="1">
    <location>
        <begin position="56"/>
        <end position="75"/>
    </location>
</feature>
<keyword evidence="3" id="KW-1185">Reference proteome</keyword>
<dbReference type="AlphaFoldDB" id="A0A512BZ25"/>
<evidence type="ECO:0000313" key="3">
    <source>
        <dbReference type="Proteomes" id="UP000321085"/>
    </source>
</evidence>
<dbReference type="Proteomes" id="UP000321085">
    <property type="component" value="Unassembled WGS sequence"/>
</dbReference>
<organism evidence="2 3">
    <name type="scientific">Microvirga aerophila</name>
    <dbReference type="NCBI Taxonomy" id="670291"/>
    <lineage>
        <taxon>Bacteria</taxon>
        <taxon>Pseudomonadati</taxon>
        <taxon>Pseudomonadota</taxon>
        <taxon>Alphaproteobacteria</taxon>
        <taxon>Hyphomicrobiales</taxon>
        <taxon>Methylobacteriaceae</taxon>
        <taxon>Microvirga</taxon>
    </lineage>
</organism>
<accession>A0A512BZ25</accession>
<evidence type="ECO:0000313" key="2">
    <source>
        <dbReference type="EMBL" id="GEO17188.1"/>
    </source>
</evidence>
<feature type="compositionally biased region" description="Basic and acidic residues" evidence="1">
    <location>
        <begin position="60"/>
        <end position="75"/>
    </location>
</feature>
<gene>
    <name evidence="2" type="ORF">MAE02_48840</name>
</gene>
<reference evidence="2 3" key="1">
    <citation type="submission" date="2019-07" db="EMBL/GenBank/DDBJ databases">
        <title>Whole genome shotgun sequence of Microvirga aerophila NBRC 106136.</title>
        <authorList>
            <person name="Hosoyama A."/>
            <person name="Uohara A."/>
            <person name="Ohji S."/>
            <person name="Ichikawa N."/>
        </authorList>
    </citation>
    <scope>NUCLEOTIDE SEQUENCE [LARGE SCALE GENOMIC DNA]</scope>
    <source>
        <strain evidence="2 3">NBRC 106136</strain>
    </source>
</reference>
<sequence>MLSREGKHQPTEVDLRRLNRCGPPLWDNGPGQETWACSLAGGGRGPMSKAILQRVPEASAKADRTRRTCAGKERN</sequence>
<name>A0A512BZ25_9HYPH</name>